<organism evidence="2 3">
    <name type="scientific">Rhynchosporium graminicola</name>
    <dbReference type="NCBI Taxonomy" id="2792576"/>
    <lineage>
        <taxon>Eukaryota</taxon>
        <taxon>Fungi</taxon>
        <taxon>Dikarya</taxon>
        <taxon>Ascomycota</taxon>
        <taxon>Pezizomycotina</taxon>
        <taxon>Leotiomycetes</taxon>
        <taxon>Helotiales</taxon>
        <taxon>Ploettnerulaceae</taxon>
        <taxon>Rhynchosporium</taxon>
    </lineage>
</organism>
<keyword evidence="3" id="KW-1185">Reference proteome</keyword>
<evidence type="ECO:0000256" key="1">
    <source>
        <dbReference type="SAM" id="MobiDB-lite"/>
    </source>
</evidence>
<reference evidence="3" key="1">
    <citation type="submission" date="2016-03" db="EMBL/GenBank/DDBJ databases">
        <authorList>
            <person name="Ploux O."/>
        </authorList>
    </citation>
    <scope>NUCLEOTIDE SEQUENCE [LARGE SCALE GENOMIC DNA]</scope>
    <source>
        <strain evidence="3">UK7</strain>
    </source>
</reference>
<dbReference type="InParanoid" id="A0A1E1KJN7"/>
<evidence type="ECO:0000313" key="2">
    <source>
        <dbReference type="EMBL" id="CZS98236.1"/>
    </source>
</evidence>
<dbReference type="Proteomes" id="UP000178129">
    <property type="component" value="Unassembled WGS sequence"/>
</dbReference>
<dbReference type="EMBL" id="FJUW01000014">
    <property type="protein sequence ID" value="CZS98236.1"/>
    <property type="molecule type" value="Genomic_DNA"/>
</dbReference>
<gene>
    <name evidence="2" type="ORF">RCO7_14476</name>
</gene>
<proteinExistence type="predicted"/>
<dbReference type="AlphaFoldDB" id="A0A1E1KJN7"/>
<comment type="caution">
    <text evidence="2">The sequence shown here is derived from an EMBL/GenBank/DDBJ whole genome shotgun (WGS) entry which is preliminary data.</text>
</comment>
<accession>A0A1E1KJN7</accession>
<name>A0A1E1KJN7_9HELO</name>
<evidence type="ECO:0000313" key="3">
    <source>
        <dbReference type="Proteomes" id="UP000178129"/>
    </source>
</evidence>
<feature type="region of interest" description="Disordered" evidence="1">
    <location>
        <begin position="255"/>
        <end position="282"/>
    </location>
</feature>
<protein>
    <submittedName>
        <fullName evidence="2">Uncharacterized protein</fullName>
    </submittedName>
</protein>
<sequence>MQSPASGNLHLLTWQRRIPRDIPSSIGDNKCKVVGLAIVNRLINCKGLLGNFPAIFKPVLRRHTKHTGESAGDRDPRLRFESLVDAGRNTKVLGILKEKADFKRDQLSPLLKLYHRAHKTQLNFGSKCGEFVLISPYDIYLLPELKSEERHPRCKAFQTVGDKKEQEITNSLALRKNTYVLNHHQHNKIAINITQIVLEPIADNISNIATETSPEVKNIPKSVLIGIWGTVFASVFIVTRIYRCVEANRDNDFDQPALPTAETLETPGYRTATSDSKSRRRN</sequence>